<dbReference type="GO" id="GO:0004615">
    <property type="term" value="F:phosphomannomutase activity"/>
    <property type="evidence" value="ECO:0007669"/>
    <property type="project" value="UniProtKB-EC"/>
</dbReference>
<dbReference type="EMBL" id="CP029556">
    <property type="protein sequence ID" value="AXA84871.1"/>
    <property type="molecule type" value="Genomic_DNA"/>
</dbReference>
<organism evidence="15 16">
    <name type="scientific">Solilutibacter oculi</name>
    <dbReference type="NCBI Taxonomy" id="2698682"/>
    <lineage>
        <taxon>Bacteria</taxon>
        <taxon>Pseudomonadati</taxon>
        <taxon>Pseudomonadota</taxon>
        <taxon>Gammaproteobacteria</taxon>
        <taxon>Lysobacterales</taxon>
        <taxon>Lysobacteraceae</taxon>
        <taxon>Solilutibacter</taxon>
    </lineage>
</organism>
<evidence type="ECO:0000259" key="12">
    <source>
        <dbReference type="Pfam" id="PF02878"/>
    </source>
</evidence>
<evidence type="ECO:0000313" key="15">
    <source>
        <dbReference type="EMBL" id="AXA84871.1"/>
    </source>
</evidence>
<comment type="catalytic activity">
    <reaction evidence="1">
        <text>alpha-D-mannose 1-phosphate = D-mannose 6-phosphate</text>
        <dbReference type="Rhea" id="RHEA:11140"/>
        <dbReference type="ChEBI" id="CHEBI:58409"/>
        <dbReference type="ChEBI" id="CHEBI:58735"/>
        <dbReference type="EC" id="5.4.2.8"/>
    </reaction>
</comment>
<feature type="domain" description="Alpha-D-phosphohexomutase C-terminal" evidence="11">
    <location>
        <begin position="723"/>
        <end position="775"/>
    </location>
</feature>
<protein>
    <recommendedName>
        <fullName evidence="5">phosphomannomutase</fullName>
        <ecNumber evidence="5">5.4.2.8</ecNumber>
    </recommendedName>
</protein>
<dbReference type="OrthoDB" id="9803322at2"/>
<keyword evidence="10" id="KW-0812">Transmembrane</keyword>
<dbReference type="InterPro" id="IPR016055">
    <property type="entry name" value="A-D-PHexomutase_a/b/a-I/II/III"/>
</dbReference>
<dbReference type="Pfam" id="PF02880">
    <property type="entry name" value="PGM_PMM_III"/>
    <property type="match status" value="1"/>
</dbReference>
<proteinExistence type="inferred from homology"/>
<evidence type="ECO:0000256" key="5">
    <source>
        <dbReference type="ARBA" id="ARBA00012730"/>
    </source>
</evidence>
<evidence type="ECO:0000259" key="11">
    <source>
        <dbReference type="Pfam" id="PF00408"/>
    </source>
</evidence>
<feature type="transmembrane region" description="Helical" evidence="10">
    <location>
        <begin position="21"/>
        <end position="38"/>
    </location>
</feature>
<dbReference type="InterPro" id="IPR036900">
    <property type="entry name" value="A-D-PHexomutase_C_sf"/>
</dbReference>
<dbReference type="InterPro" id="IPR005845">
    <property type="entry name" value="A-D-PHexomutase_a/b/a-II"/>
</dbReference>
<feature type="domain" description="Alpha-D-phosphohexomutase alpha/beta/alpha" evidence="14">
    <location>
        <begin position="588"/>
        <end position="695"/>
    </location>
</feature>
<dbReference type="RefSeq" id="WP_112927083.1">
    <property type="nucleotide sequence ID" value="NZ_CP029556.1"/>
</dbReference>
<feature type="domain" description="Alpha-D-phosphohexomutase alpha/beta/alpha" evidence="13">
    <location>
        <begin position="487"/>
        <end position="583"/>
    </location>
</feature>
<comment type="cofactor">
    <cofactor evidence="2">
        <name>Mg(2+)</name>
        <dbReference type="ChEBI" id="CHEBI:18420"/>
    </cofactor>
</comment>
<dbReference type="AlphaFoldDB" id="A0A344J761"/>
<dbReference type="SUPFAM" id="SSF55957">
    <property type="entry name" value="Phosphoglucomutase, C-terminal domain"/>
    <property type="match status" value="1"/>
</dbReference>
<dbReference type="InterPro" id="IPR005846">
    <property type="entry name" value="A-D-PHexomutase_a/b/a-III"/>
</dbReference>
<evidence type="ECO:0000256" key="1">
    <source>
        <dbReference type="ARBA" id="ARBA00000586"/>
    </source>
</evidence>
<keyword evidence="10" id="KW-1133">Transmembrane helix</keyword>
<dbReference type="Pfam" id="PF00408">
    <property type="entry name" value="PGM_PMM_IV"/>
    <property type="match status" value="1"/>
</dbReference>
<evidence type="ECO:0000256" key="6">
    <source>
        <dbReference type="ARBA" id="ARBA00022553"/>
    </source>
</evidence>
<keyword evidence="8" id="KW-0460">Magnesium</keyword>
<dbReference type="KEGG" id="lue:DCD74_09425"/>
<evidence type="ECO:0000313" key="16">
    <source>
        <dbReference type="Proteomes" id="UP000251842"/>
    </source>
</evidence>
<feature type="domain" description="Alpha-D-phosphohexomutase alpha/beta/alpha" evidence="12">
    <location>
        <begin position="339"/>
        <end position="464"/>
    </location>
</feature>
<comment type="similarity">
    <text evidence="4">Belongs to the phosphohexose mutase family.</text>
</comment>
<dbReference type="CDD" id="cd03089">
    <property type="entry name" value="PMM_PGM"/>
    <property type="match status" value="1"/>
</dbReference>
<sequence>MSDKTSKLPKLPLQFGAPDKALPLLALLLALLGAWLLWSGVRQWRAEAADSALMAERDALAQKTAQAVSQVRKRAVDAAADPTVKTAAAGTDLDALAKAFAAAAKGASETAVFPPDLQAAYAGLPATGYGKLAAVEAAIASGKPEVRIARGAKGNVLVAGVPLEKGQVALAAYPLQPLQAAVTAAQPGAGYLALRQGNATIAEAGDNALTDSAEAKAAKVPGTDLRIATGIAASEPGPFGLGALGSLIGGVLLLVLAGLGLAWPKLKARRAGEVVAEDEVTLEEALAGEHAGAPAPVVSDGVPLAPASAVPASAVADDAQGATEAAVPVAEIQAVDRGIFRAYDIRGVVGQSLSADVARAIGQAIGSLMHEKGLKDIVVGRDGRLSGPELADALIDGLRDSGRNVLDIGLAPTPLVYFAAAQNGNGSCVAVTGSHNPPDYNGFKIVVGGETLSGDTIADLYQRIVGGRLHRAPQPGTLDSRDVAPDYVLRVASDIQLGRPLKVVVDAGNGAAGELGPKVLEAIGADVVPLYCEIDGHFPNHHPDPSEPHNLADLRQVVEAEGADLGIAFDGDGDRLGVITPNGANIFPDRLLMLFAADVLERQPGAVIVYDVKCSGALMPFILRHGGSPLMWKTGHSLIKAKMRETEAELAGEMSGHFFFKERWYGFDDGIYSAARLLEILAARDEDADTVFEEIPDGISTPELKIPVEDPHAFIQRFVAEGDFEGARSVTIDGLRADWADGWGLVRASNTTPILVLRFEANDDAAMARIQDAFRTRLLALDPSLSVPF</sequence>
<dbReference type="SUPFAM" id="SSF53738">
    <property type="entry name" value="Phosphoglucomutase, first 3 domains"/>
    <property type="match status" value="3"/>
</dbReference>
<dbReference type="EC" id="5.4.2.8" evidence="5"/>
<feature type="transmembrane region" description="Helical" evidence="10">
    <location>
        <begin position="239"/>
        <end position="263"/>
    </location>
</feature>
<dbReference type="PRINTS" id="PR00509">
    <property type="entry name" value="PGMPMM"/>
</dbReference>
<keyword evidence="6" id="KW-0597">Phosphoprotein</keyword>
<dbReference type="Pfam" id="PF02879">
    <property type="entry name" value="PGM_PMM_II"/>
    <property type="match status" value="1"/>
</dbReference>
<keyword evidence="7" id="KW-0479">Metal-binding</keyword>
<keyword evidence="10" id="KW-0472">Membrane</keyword>
<gene>
    <name evidence="15" type="ORF">DCD74_09425</name>
</gene>
<evidence type="ECO:0000256" key="3">
    <source>
        <dbReference type="ARBA" id="ARBA00004699"/>
    </source>
</evidence>
<dbReference type="InterPro" id="IPR005843">
    <property type="entry name" value="A-D-PHexomutase_C"/>
</dbReference>
<evidence type="ECO:0000259" key="13">
    <source>
        <dbReference type="Pfam" id="PF02879"/>
    </source>
</evidence>
<dbReference type="PANTHER" id="PTHR43771">
    <property type="entry name" value="PHOSPHOMANNOMUTASE"/>
    <property type="match status" value="1"/>
</dbReference>
<dbReference type="InterPro" id="IPR005841">
    <property type="entry name" value="Alpha-D-phosphohexomutase_SF"/>
</dbReference>
<dbReference type="Pfam" id="PF02878">
    <property type="entry name" value="PGM_PMM_I"/>
    <property type="match status" value="1"/>
</dbReference>
<evidence type="ECO:0000259" key="14">
    <source>
        <dbReference type="Pfam" id="PF02880"/>
    </source>
</evidence>
<evidence type="ECO:0000256" key="10">
    <source>
        <dbReference type="SAM" id="Phobius"/>
    </source>
</evidence>
<dbReference type="GO" id="GO:0046872">
    <property type="term" value="F:metal ion binding"/>
    <property type="evidence" value="ECO:0007669"/>
    <property type="project" value="UniProtKB-KW"/>
</dbReference>
<evidence type="ECO:0000256" key="7">
    <source>
        <dbReference type="ARBA" id="ARBA00022723"/>
    </source>
</evidence>
<accession>A0A344J761</accession>
<reference evidence="16" key="1">
    <citation type="submission" date="2018-05" db="EMBL/GenBank/DDBJ databases">
        <title>Luteimonas pekinense sp. nov., isolated from human Meibomian gland secretions, Beijing, China.</title>
        <authorList>
            <person name="Wen T."/>
            <person name="Bai H."/>
            <person name="Lv H."/>
        </authorList>
    </citation>
    <scope>NUCLEOTIDE SEQUENCE [LARGE SCALE GENOMIC DNA]</scope>
    <source>
        <strain evidence="16">83-4</strain>
    </source>
</reference>
<evidence type="ECO:0000256" key="4">
    <source>
        <dbReference type="ARBA" id="ARBA00010231"/>
    </source>
</evidence>
<comment type="pathway">
    <text evidence="3">Nucleotide-sugar biosynthesis; GDP-alpha-D-mannose biosynthesis; alpha-D-mannose 1-phosphate from D-fructose 6-phosphate: step 2/2.</text>
</comment>
<dbReference type="Proteomes" id="UP000251842">
    <property type="component" value="Chromosome"/>
</dbReference>
<dbReference type="InterPro" id="IPR005844">
    <property type="entry name" value="A-D-PHexomutase_a/b/a-I"/>
</dbReference>
<keyword evidence="16" id="KW-1185">Reference proteome</keyword>
<evidence type="ECO:0000256" key="9">
    <source>
        <dbReference type="ARBA" id="ARBA00023235"/>
    </source>
</evidence>
<dbReference type="Gene3D" id="3.30.310.50">
    <property type="entry name" value="Alpha-D-phosphohexomutase, C-terminal domain"/>
    <property type="match status" value="1"/>
</dbReference>
<keyword evidence="9" id="KW-0413">Isomerase</keyword>
<name>A0A344J761_9GAMM</name>
<evidence type="ECO:0000256" key="2">
    <source>
        <dbReference type="ARBA" id="ARBA00001946"/>
    </source>
</evidence>
<dbReference type="Gene3D" id="3.40.120.10">
    <property type="entry name" value="Alpha-D-Glucose-1,6-Bisphosphate, subunit A, domain 3"/>
    <property type="match status" value="3"/>
</dbReference>
<dbReference type="PANTHER" id="PTHR43771:SF2">
    <property type="entry name" value="PHOSPHOMANNOMUTASE_PHOSPHOGLUCOMUTASE"/>
    <property type="match status" value="1"/>
</dbReference>
<evidence type="ECO:0000256" key="8">
    <source>
        <dbReference type="ARBA" id="ARBA00022842"/>
    </source>
</evidence>
<dbReference type="GO" id="GO:0005975">
    <property type="term" value="P:carbohydrate metabolic process"/>
    <property type="evidence" value="ECO:0007669"/>
    <property type="project" value="InterPro"/>
</dbReference>